<dbReference type="PIRSF" id="PIRSF004808">
    <property type="entry name" value="LasT"/>
    <property type="match status" value="1"/>
</dbReference>
<dbReference type="EMBL" id="BART01009416">
    <property type="protein sequence ID" value="GAG68058.1"/>
    <property type="molecule type" value="Genomic_DNA"/>
</dbReference>
<dbReference type="PANTHER" id="PTHR42786:SF2">
    <property type="entry name" value="TRNA (CYTIDINE_URIDINE-2'-O-)-METHYLTRANSFERASE TRMJ"/>
    <property type="match status" value="1"/>
</dbReference>
<dbReference type="GO" id="GO:0005829">
    <property type="term" value="C:cytosol"/>
    <property type="evidence" value="ECO:0007669"/>
    <property type="project" value="TreeGrafter"/>
</dbReference>
<comment type="caution">
    <text evidence="6">The sequence shown here is derived from an EMBL/GenBank/DDBJ whole genome shotgun (WGS) entry which is preliminary data.</text>
</comment>
<evidence type="ECO:0000256" key="2">
    <source>
        <dbReference type="ARBA" id="ARBA00022603"/>
    </source>
</evidence>
<proteinExistence type="inferred from homology"/>
<comment type="similarity">
    <text evidence="1">Belongs to the class IV-like SAM-binding methyltransferase superfamily. RNA methyltransferase TrmH family.</text>
</comment>
<dbReference type="PANTHER" id="PTHR42786">
    <property type="entry name" value="TRNA/RRNA METHYLTRANSFERASE"/>
    <property type="match status" value="1"/>
</dbReference>
<dbReference type="Gene3D" id="3.40.1280.10">
    <property type="match status" value="1"/>
</dbReference>
<evidence type="ECO:0000313" key="6">
    <source>
        <dbReference type="EMBL" id="GAG68058.1"/>
    </source>
</evidence>
<sequence>MKKVVFILNKKDLKGELSLYQETHRAEEYENLTFTVVLVSPEHAANIGSIARIMANFEFENLVIFNPIEDAETIFSHHTHGFAMHGKTILENAQIIEIEKQENQLSELKEYINQFDLIIATTAKGSSYRNIKRLAIFPEDLSIPSSAKPLNIAILFGRESHGLTNEEVQLADIILRIPTGLDYPTLNLSHACGIILYEIFKKINKVTVGRGKNPVILANREDRKALYNLVNNIVEKLKTRTHKKENVLRAFMNIFERSFMSRKELSLIIGL</sequence>
<dbReference type="InterPro" id="IPR004384">
    <property type="entry name" value="RNA_MeTrfase_TrmJ/LasT"/>
</dbReference>
<accession>X1A5J6</accession>
<organism evidence="6">
    <name type="scientific">marine sediment metagenome</name>
    <dbReference type="NCBI Taxonomy" id="412755"/>
    <lineage>
        <taxon>unclassified sequences</taxon>
        <taxon>metagenomes</taxon>
        <taxon>ecological metagenomes</taxon>
    </lineage>
</organism>
<keyword evidence="4" id="KW-0949">S-adenosyl-L-methionine</keyword>
<evidence type="ECO:0000256" key="1">
    <source>
        <dbReference type="ARBA" id="ARBA00007228"/>
    </source>
</evidence>
<evidence type="ECO:0000259" key="5">
    <source>
        <dbReference type="Pfam" id="PF00588"/>
    </source>
</evidence>
<name>X1A5J6_9ZZZZ</name>
<feature type="domain" description="tRNA/rRNA methyltransferase SpoU type" evidence="5">
    <location>
        <begin position="34"/>
        <end position="197"/>
    </location>
</feature>
<dbReference type="InterPro" id="IPR029026">
    <property type="entry name" value="tRNA_m1G_MTases_N"/>
</dbReference>
<keyword evidence="2" id="KW-0489">Methyltransferase</keyword>
<dbReference type="NCBIfam" id="TIGR00050">
    <property type="entry name" value="rRNA_methyl_1"/>
    <property type="match status" value="1"/>
</dbReference>
<dbReference type="Pfam" id="PF00588">
    <property type="entry name" value="SpoU_methylase"/>
    <property type="match status" value="1"/>
</dbReference>
<dbReference type="GO" id="GO:0008173">
    <property type="term" value="F:RNA methyltransferase activity"/>
    <property type="evidence" value="ECO:0007669"/>
    <property type="project" value="InterPro"/>
</dbReference>
<dbReference type="GO" id="GO:0002128">
    <property type="term" value="P:tRNA nucleoside ribose methylation"/>
    <property type="evidence" value="ECO:0007669"/>
    <property type="project" value="TreeGrafter"/>
</dbReference>
<evidence type="ECO:0000256" key="3">
    <source>
        <dbReference type="ARBA" id="ARBA00022679"/>
    </source>
</evidence>
<dbReference type="AlphaFoldDB" id="X1A5J6"/>
<evidence type="ECO:0000256" key="4">
    <source>
        <dbReference type="ARBA" id="ARBA00022691"/>
    </source>
</evidence>
<feature type="non-terminal residue" evidence="6">
    <location>
        <position position="271"/>
    </location>
</feature>
<gene>
    <name evidence="6" type="ORF">S01H4_20872</name>
</gene>
<dbReference type="SUPFAM" id="SSF75217">
    <property type="entry name" value="alpha/beta knot"/>
    <property type="match status" value="1"/>
</dbReference>
<keyword evidence="3" id="KW-0808">Transferase</keyword>
<reference evidence="6" key="1">
    <citation type="journal article" date="2014" name="Front. Microbiol.">
        <title>High frequency of phylogenetically diverse reductive dehalogenase-homologous genes in deep subseafloor sedimentary metagenomes.</title>
        <authorList>
            <person name="Kawai M."/>
            <person name="Futagami T."/>
            <person name="Toyoda A."/>
            <person name="Takaki Y."/>
            <person name="Nishi S."/>
            <person name="Hori S."/>
            <person name="Arai W."/>
            <person name="Tsubouchi T."/>
            <person name="Morono Y."/>
            <person name="Uchiyama I."/>
            <person name="Ito T."/>
            <person name="Fujiyama A."/>
            <person name="Inagaki F."/>
            <person name="Takami H."/>
        </authorList>
    </citation>
    <scope>NUCLEOTIDE SEQUENCE</scope>
    <source>
        <strain evidence="6">Expedition CK06-06</strain>
    </source>
</reference>
<dbReference type="CDD" id="cd18093">
    <property type="entry name" value="SpoU-like_TrmJ"/>
    <property type="match status" value="1"/>
</dbReference>
<dbReference type="InterPro" id="IPR001537">
    <property type="entry name" value="SpoU_MeTrfase"/>
</dbReference>
<dbReference type="InterPro" id="IPR029028">
    <property type="entry name" value="Alpha/beta_knot_MTases"/>
</dbReference>
<protein>
    <recommendedName>
        <fullName evidence="5">tRNA/rRNA methyltransferase SpoU type domain-containing protein</fullName>
    </recommendedName>
</protein>
<dbReference type="GO" id="GO:0003723">
    <property type="term" value="F:RNA binding"/>
    <property type="evidence" value="ECO:0007669"/>
    <property type="project" value="InterPro"/>
</dbReference>